<evidence type="ECO:0000256" key="8">
    <source>
        <dbReference type="RuleBase" id="RU364100"/>
    </source>
</evidence>
<dbReference type="RefSeq" id="WP_344741297.1">
    <property type="nucleotide sequence ID" value="NZ_BAABAY010000002.1"/>
</dbReference>
<keyword evidence="2 8" id="KW-0645">Protease</keyword>
<dbReference type="SUPFAM" id="SSF143081">
    <property type="entry name" value="BB1717-like"/>
    <property type="match status" value="1"/>
</dbReference>
<organism evidence="9 10">
    <name type="scientific">Gaetbulibacter aestuarii</name>
    <dbReference type="NCBI Taxonomy" id="1502358"/>
    <lineage>
        <taxon>Bacteria</taxon>
        <taxon>Pseudomonadati</taxon>
        <taxon>Bacteroidota</taxon>
        <taxon>Flavobacteriia</taxon>
        <taxon>Flavobacteriales</taxon>
        <taxon>Flavobacteriaceae</taxon>
        <taxon>Gaetbulibacter</taxon>
    </lineage>
</organism>
<sequence length="245" mass="28138">MCFHISTTRNSRALEKRYQVKLSDESIRTIVDKPHYHLNGFAHPNVLLIPQQKPEVLAPGVWGIVPENKQPDDIKPYYKEAVKFGGGLNAQSEKVFNHFLYRNSIRTKRCVIPVNGFFEPHDHQKKKYPFFIKDKSDQGLSLAGIYTLIGTYVTFSILTKKASPLFEKIHNVKKRQPVILTDVQVHNWLSDEQDESVIASVLATPYPDKSLDYYPVSKDLFSTKVDSDVPDILDKVKYEALEEIF</sequence>
<dbReference type="EC" id="3.4.-.-" evidence="8"/>
<protein>
    <recommendedName>
        <fullName evidence="8">Abasic site processing protein</fullName>
        <ecNumber evidence="8">3.4.-.-</ecNumber>
    </recommendedName>
</protein>
<dbReference type="PANTHER" id="PTHR13604:SF0">
    <property type="entry name" value="ABASIC SITE PROCESSING PROTEIN HMCES"/>
    <property type="match status" value="1"/>
</dbReference>
<keyword evidence="4 8" id="KW-0378">Hydrolase</keyword>
<dbReference type="Proteomes" id="UP001610100">
    <property type="component" value="Unassembled WGS sequence"/>
</dbReference>
<accession>A0ABW7MZC1</accession>
<comment type="similarity">
    <text evidence="1 8">Belongs to the SOS response-associated peptidase family.</text>
</comment>
<keyword evidence="6" id="KW-0238">DNA-binding</keyword>
<evidence type="ECO:0000256" key="2">
    <source>
        <dbReference type="ARBA" id="ARBA00022670"/>
    </source>
</evidence>
<keyword evidence="10" id="KW-1185">Reference proteome</keyword>
<name>A0ABW7MZC1_9FLAO</name>
<evidence type="ECO:0000256" key="7">
    <source>
        <dbReference type="ARBA" id="ARBA00023239"/>
    </source>
</evidence>
<comment type="caution">
    <text evidence="9">The sequence shown here is derived from an EMBL/GenBank/DDBJ whole genome shotgun (WGS) entry which is preliminary data.</text>
</comment>
<keyword evidence="5" id="KW-0190">Covalent protein-DNA linkage</keyword>
<dbReference type="Pfam" id="PF02586">
    <property type="entry name" value="SRAP"/>
    <property type="match status" value="1"/>
</dbReference>
<evidence type="ECO:0000256" key="5">
    <source>
        <dbReference type="ARBA" id="ARBA00023124"/>
    </source>
</evidence>
<keyword evidence="3" id="KW-0227">DNA damage</keyword>
<dbReference type="PANTHER" id="PTHR13604">
    <property type="entry name" value="DC12-RELATED"/>
    <property type="match status" value="1"/>
</dbReference>
<evidence type="ECO:0000256" key="3">
    <source>
        <dbReference type="ARBA" id="ARBA00022763"/>
    </source>
</evidence>
<evidence type="ECO:0000313" key="10">
    <source>
        <dbReference type="Proteomes" id="UP001610100"/>
    </source>
</evidence>
<keyword evidence="7" id="KW-0456">Lyase</keyword>
<evidence type="ECO:0000256" key="1">
    <source>
        <dbReference type="ARBA" id="ARBA00008136"/>
    </source>
</evidence>
<gene>
    <name evidence="9" type="ORF">V8G58_08850</name>
</gene>
<reference evidence="9 10" key="1">
    <citation type="submission" date="2024-02" db="EMBL/GenBank/DDBJ databases">
        <title>A Gaetbulibacter species isolated from tidal flats and genomic insights of their niches.</title>
        <authorList>
            <person name="Ye Y."/>
        </authorList>
    </citation>
    <scope>NUCLEOTIDE SEQUENCE [LARGE SCALE GENOMIC DNA]</scope>
    <source>
        <strain evidence="9 10">KYW382</strain>
    </source>
</reference>
<evidence type="ECO:0000313" key="9">
    <source>
        <dbReference type="EMBL" id="MFH6772040.1"/>
    </source>
</evidence>
<dbReference type="EMBL" id="JBAWKB010000002">
    <property type="protein sequence ID" value="MFH6772040.1"/>
    <property type="molecule type" value="Genomic_DNA"/>
</dbReference>
<dbReference type="Gene3D" id="3.90.1680.10">
    <property type="entry name" value="SOS response associated peptidase-like"/>
    <property type="match status" value="1"/>
</dbReference>
<evidence type="ECO:0000256" key="6">
    <source>
        <dbReference type="ARBA" id="ARBA00023125"/>
    </source>
</evidence>
<dbReference type="InterPro" id="IPR036590">
    <property type="entry name" value="SRAP-like"/>
</dbReference>
<proteinExistence type="inferred from homology"/>
<evidence type="ECO:0000256" key="4">
    <source>
        <dbReference type="ARBA" id="ARBA00022801"/>
    </source>
</evidence>
<dbReference type="InterPro" id="IPR003738">
    <property type="entry name" value="SRAP"/>
</dbReference>